<evidence type="ECO:0000259" key="5">
    <source>
        <dbReference type="PROSITE" id="PS01124"/>
    </source>
</evidence>
<feature type="domain" description="HTH araC/xylS-type" evidence="5">
    <location>
        <begin position="642"/>
        <end position="740"/>
    </location>
</feature>
<evidence type="ECO:0000313" key="6">
    <source>
        <dbReference type="EMBL" id="HJB42034.1"/>
    </source>
</evidence>
<comment type="caution">
    <text evidence="6">The sequence shown here is derived from an EMBL/GenBank/DDBJ whole genome shotgun (WGS) entry which is preliminary data.</text>
</comment>
<dbReference type="Gene3D" id="1.10.10.60">
    <property type="entry name" value="Homeodomain-like"/>
    <property type="match status" value="2"/>
</dbReference>
<keyword evidence="4" id="KW-0812">Transmembrane</keyword>
<dbReference type="PANTHER" id="PTHR43280">
    <property type="entry name" value="ARAC-FAMILY TRANSCRIPTIONAL REGULATOR"/>
    <property type="match status" value="1"/>
</dbReference>
<dbReference type="PANTHER" id="PTHR43280:SF2">
    <property type="entry name" value="HTH-TYPE TRANSCRIPTIONAL REGULATOR EXSA"/>
    <property type="match status" value="1"/>
</dbReference>
<evidence type="ECO:0000256" key="4">
    <source>
        <dbReference type="SAM" id="Phobius"/>
    </source>
</evidence>
<dbReference type="SMART" id="SM00342">
    <property type="entry name" value="HTH_ARAC"/>
    <property type="match status" value="1"/>
</dbReference>
<feature type="transmembrane region" description="Helical" evidence="4">
    <location>
        <begin position="12"/>
        <end position="35"/>
    </location>
</feature>
<dbReference type="Proteomes" id="UP000886803">
    <property type="component" value="Unassembled WGS sequence"/>
</dbReference>
<name>A0A9D2S3I7_9FIRM</name>
<dbReference type="EMBL" id="DWYG01000096">
    <property type="protein sequence ID" value="HJB42034.1"/>
    <property type="molecule type" value="Genomic_DNA"/>
</dbReference>
<dbReference type="InterPro" id="IPR009057">
    <property type="entry name" value="Homeodomain-like_sf"/>
</dbReference>
<dbReference type="PROSITE" id="PS01124">
    <property type="entry name" value="HTH_ARAC_FAMILY_2"/>
    <property type="match status" value="1"/>
</dbReference>
<keyword evidence="4" id="KW-0472">Membrane</keyword>
<protein>
    <submittedName>
        <fullName evidence="6">AraC family transcriptional regulator</fullName>
    </submittedName>
</protein>
<sequence length="745" mass="84103">MWEKLHLPLRLRLLAGFITVILVLSLFHLFSYASLLSSMGRETRRTATERLTSAAARLDASLSQIRNDYFSLTYTAPFRQARTARQVTAYEMVDLREEAQLYFSNTPCIDAFAILFRNSDDVVTSSGNYEAETFFSRYYANETYTTEFWQAENAAIFSQRCYPAAYFSENGALSNDTSHLLPLAFKPFRDGNMMVLLFIDIEELCREADLYLSEGFYIFDAQTGETLLNLDAENRLSSMPESETAFASLSGGGYITRQPSGYSDLVYVKLLDESAVQRQIQNSLAFTLVISLVAVALALAVAVVFVRQLMHPVREILHLFGEGNPADQPQQDELDYIQAHVEQIVRQRDQYVQQLTRKDQALSGFLLQTQLKNMYVDLDEPDATEPAASRTFFILYCRAHYRRGALEGMTYSPQTVALLLQEILNQELNKLFDTSLIFQLEPNQFVAKVGVPAAQTDLSAEMSNLMQRLENEREFAFFTVVQSEPLPADGDFAAVYTQVLDAARYAVVSSETQLLRLPLQMQSAGRFRFSDSQEQQLRSLVQEGKAEEARALACQVLEDNIARGIRRIHMILLGSTMTGAAVRALSELYSRKEPPNLGSGRVYSALPNCDTGQDYIELVGGFVYSAAQCAKAEEGGTDPILEGVRRFLAENYQREFSMDELADTLHLSKNYLSTYFKGKTGTNLSDHIQFYRVQKAIDLLRNPDHKIGDICGMVGIGNINTFLRQFKKYTGMTPKEYRQHKLPPV</sequence>
<evidence type="ECO:0000313" key="7">
    <source>
        <dbReference type="Proteomes" id="UP000886803"/>
    </source>
</evidence>
<evidence type="ECO:0000256" key="1">
    <source>
        <dbReference type="ARBA" id="ARBA00023015"/>
    </source>
</evidence>
<keyword evidence="4" id="KW-1133">Transmembrane helix</keyword>
<dbReference type="InterPro" id="IPR018060">
    <property type="entry name" value="HTH_AraC"/>
</dbReference>
<organism evidence="6 7">
    <name type="scientific">Candidatus Gemmiger avicola</name>
    <dbReference type="NCBI Taxonomy" id="2838605"/>
    <lineage>
        <taxon>Bacteria</taxon>
        <taxon>Bacillati</taxon>
        <taxon>Bacillota</taxon>
        <taxon>Clostridia</taxon>
        <taxon>Eubacteriales</taxon>
        <taxon>Gemmiger</taxon>
    </lineage>
</organism>
<dbReference type="AlphaFoldDB" id="A0A9D2S3I7"/>
<reference evidence="6" key="2">
    <citation type="submission" date="2021-04" db="EMBL/GenBank/DDBJ databases">
        <authorList>
            <person name="Gilroy R."/>
        </authorList>
    </citation>
    <scope>NUCLEOTIDE SEQUENCE</scope>
    <source>
        <strain evidence="6">ChiBcec8-13705</strain>
    </source>
</reference>
<feature type="transmembrane region" description="Helical" evidence="4">
    <location>
        <begin position="284"/>
        <end position="306"/>
    </location>
</feature>
<reference evidence="6" key="1">
    <citation type="journal article" date="2021" name="PeerJ">
        <title>Extensive microbial diversity within the chicken gut microbiome revealed by metagenomics and culture.</title>
        <authorList>
            <person name="Gilroy R."/>
            <person name="Ravi A."/>
            <person name="Getino M."/>
            <person name="Pursley I."/>
            <person name="Horton D.L."/>
            <person name="Alikhan N.F."/>
            <person name="Baker D."/>
            <person name="Gharbi K."/>
            <person name="Hall N."/>
            <person name="Watson M."/>
            <person name="Adriaenssens E.M."/>
            <person name="Foster-Nyarko E."/>
            <person name="Jarju S."/>
            <person name="Secka A."/>
            <person name="Antonio M."/>
            <person name="Oren A."/>
            <person name="Chaudhuri R.R."/>
            <person name="La Ragione R."/>
            <person name="Hildebrand F."/>
            <person name="Pallen M.J."/>
        </authorList>
    </citation>
    <scope>NUCLEOTIDE SEQUENCE</scope>
    <source>
        <strain evidence="6">ChiBcec8-13705</strain>
    </source>
</reference>
<dbReference type="GO" id="GO:0003700">
    <property type="term" value="F:DNA-binding transcription factor activity"/>
    <property type="evidence" value="ECO:0007669"/>
    <property type="project" value="InterPro"/>
</dbReference>
<evidence type="ECO:0000256" key="3">
    <source>
        <dbReference type="ARBA" id="ARBA00023163"/>
    </source>
</evidence>
<evidence type="ECO:0000256" key="2">
    <source>
        <dbReference type="ARBA" id="ARBA00023125"/>
    </source>
</evidence>
<accession>A0A9D2S3I7</accession>
<dbReference type="SUPFAM" id="SSF46689">
    <property type="entry name" value="Homeodomain-like"/>
    <property type="match status" value="2"/>
</dbReference>
<keyword evidence="3" id="KW-0804">Transcription</keyword>
<gene>
    <name evidence="6" type="ORF">H9945_05990</name>
</gene>
<proteinExistence type="predicted"/>
<keyword evidence="1" id="KW-0805">Transcription regulation</keyword>
<dbReference type="Pfam" id="PF12833">
    <property type="entry name" value="HTH_18"/>
    <property type="match status" value="1"/>
</dbReference>
<keyword evidence="2" id="KW-0238">DNA-binding</keyword>
<dbReference type="GO" id="GO:0043565">
    <property type="term" value="F:sequence-specific DNA binding"/>
    <property type="evidence" value="ECO:0007669"/>
    <property type="project" value="InterPro"/>
</dbReference>